<feature type="compositionally biased region" description="Pro residues" evidence="1">
    <location>
        <begin position="333"/>
        <end position="355"/>
    </location>
</feature>
<organism evidence="4 5">
    <name type="scientific">Aeromicrobium yanjiei</name>
    <dbReference type="NCBI Taxonomy" id="2662028"/>
    <lineage>
        <taxon>Bacteria</taxon>
        <taxon>Bacillati</taxon>
        <taxon>Actinomycetota</taxon>
        <taxon>Actinomycetes</taxon>
        <taxon>Propionibacteriales</taxon>
        <taxon>Nocardioidaceae</taxon>
        <taxon>Aeromicrobium</taxon>
    </lineage>
</organism>
<gene>
    <name evidence="4" type="ORF">GEV26_00550</name>
</gene>
<dbReference type="EMBL" id="CP045737">
    <property type="protein sequence ID" value="QGG39986.1"/>
    <property type="molecule type" value="Genomic_DNA"/>
</dbReference>
<accession>A0A5Q2MG04</accession>
<feature type="transmembrane region" description="Helical" evidence="2">
    <location>
        <begin position="20"/>
        <end position="48"/>
    </location>
</feature>
<feature type="transmembrane region" description="Helical" evidence="2">
    <location>
        <begin position="71"/>
        <end position="92"/>
    </location>
</feature>
<feature type="transmembrane region" description="Helical" evidence="2">
    <location>
        <begin position="112"/>
        <end position="134"/>
    </location>
</feature>
<proteinExistence type="predicted"/>
<dbReference type="GO" id="GO:0080120">
    <property type="term" value="P:CAAX-box protein maturation"/>
    <property type="evidence" value="ECO:0007669"/>
    <property type="project" value="UniProtKB-ARBA"/>
</dbReference>
<feature type="domain" description="CAAX prenyl protease 2/Lysostaphin resistance protein A-like" evidence="3">
    <location>
        <begin position="154"/>
        <end position="243"/>
    </location>
</feature>
<feature type="transmembrane region" description="Helical" evidence="2">
    <location>
        <begin position="149"/>
        <end position="168"/>
    </location>
</feature>
<name>A0A5Q2MG04_9ACTN</name>
<feature type="transmembrane region" description="Helical" evidence="2">
    <location>
        <begin position="207"/>
        <end position="225"/>
    </location>
</feature>
<keyword evidence="5" id="KW-1185">Reference proteome</keyword>
<evidence type="ECO:0000313" key="4">
    <source>
        <dbReference type="EMBL" id="QGG39986.1"/>
    </source>
</evidence>
<dbReference type="Pfam" id="PF02517">
    <property type="entry name" value="Rce1-like"/>
    <property type="match status" value="1"/>
</dbReference>
<dbReference type="InterPro" id="IPR003675">
    <property type="entry name" value="Rce1/LyrA-like_dom"/>
</dbReference>
<keyword evidence="4" id="KW-0378">Hydrolase</keyword>
<feature type="region of interest" description="Disordered" evidence="1">
    <location>
        <begin position="328"/>
        <end position="364"/>
    </location>
</feature>
<evidence type="ECO:0000256" key="1">
    <source>
        <dbReference type="SAM" id="MobiDB-lite"/>
    </source>
</evidence>
<dbReference type="Proteomes" id="UP000392064">
    <property type="component" value="Chromosome"/>
</dbReference>
<feature type="compositionally biased region" description="Pro residues" evidence="1">
    <location>
        <begin position="297"/>
        <end position="313"/>
    </location>
</feature>
<dbReference type="KEGG" id="aef:GEV26_00550"/>
<evidence type="ECO:0000259" key="3">
    <source>
        <dbReference type="Pfam" id="PF02517"/>
    </source>
</evidence>
<reference evidence="4 5" key="1">
    <citation type="submission" date="2019-11" db="EMBL/GenBank/DDBJ databases">
        <authorList>
            <person name="Li J."/>
        </authorList>
    </citation>
    <scope>NUCLEOTIDE SEQUENCE [LARGE SCALE GENOMIC DNA]</scope>
    <source>
        <strain evidence="4 5">MF47</strain>
    </source>
</reference>
<keyword evidence="4" id="KW-0645">Protease</keyword>
<dbReference type="GO" id="GO:0006508">
    <property type="term" value="P:proteolysis"/>
    <property type="evidence" value="ECO:0007669"/>
    <property type="project" value="UniProtKB-KW"/>
</dbReference>
<protein>
    <submittedName>
        <fullName evidence="4">CPBP family intramembrane metalloprotease</fullName>
    </submittedName>
</protein>
<feature type="transmembrane region" description="Helical" evidence="2">
    <location>
        <begin position="180"/>
        <end position="201"/>
    </location>
</feature>
<keyword evidence="2" id="KW-0812">Transmembrane</keyword>
<dbReference type="RefSeq" id="WP_153651259.1">
    <property type="nucleotide sequence ID" value="NZ_CP045737.1"/>
</dbReference>
<dbReference type="GO" id="GO:0008237">
    <property type="term" value="F:metallopeptidase activity"/>
    <property type="evidence" value="ECO:0007669"/>
    <property type="project" value="UniProtKB-KW"/>
</dbReference>
<dbReference type="AlphaFoldDB" id="A0A5Q2MG04"/>
<sequence length="364" mass="38927">MSTPYQRQARETPAYAWWKLPLAGLLAGVFYLALTVVLVVGAAIYFALTGDTTLEDWLEAAGDLDLAHLDFFALDLLSLVLLIPALLLAVLVVGPRPVGYLSSVAGRLRWGWLARTAAISFTVFIVTIGVSLAIDAGGGDTSAPSGDRGHVIAAIVVVLLLVPFQAAAEEYVFRGYVMQLVGSWTRFAAIPVLVSVAPFVAGHAYELWGLVDVGIFGLTAAILVVRTGGLEAAIAAHTANNVVLFVLDALGVISASDDSGATAVDVLPTVVSSIVLLVWIEWSARRHGIQRTRDPIPEPPPPEPPMWPPPPWAMPQYAPQYAPQYVPHYVPQHAPPHAPRPVPPAPLHPDTPPYPGEIDPDWGR</sequence>
<feature type="region of interest" description="Disordered" evidence="1">
    <location>
        <begin position="291"/>
        <end position="313"/>
    </location>
</feature>
<keyword evidence="4" id="KW-0482">Metalloprotease</keyword>
<dbReference type="GO" id="GO:0004175">
    <property type="term" value="F:endopeptidase activity"/>
    <property type="evidence" value="ECO:0007669"/>
    <property type="project" value="UniProtKB-ARBA"/>
</dbReference>
<evidence type="ECO:0000313" key="5">
    <source>
        <dbReference type="Proteomes" id="UP000392064"/>
    </source>
</evidence>
<feature type="transmembrane region" description="Helical" evidence="2">
    <location>
        <begin position="266"/>
        <end position="284"/>
    </location>
</feature>
<feature type="transmembrane region" description="Helical" evidence="2">
    <location>
        <begin position="232"/>
        <end position="254"/>
    </location>
</feature>
<keyword evidence="2" id="KW-0472">Membrane</keyword>
<evidence type="ECO:0000256" key="2">
    <source>
        <dbReference type="SAM" id="Phobius"/>
    </source>
</evidence>
<keyword evidence="2" id="KW-1133">Transmembrane helix</keyword>